<sequence length="446" mass="46172">MNRSVLVDDALRSAVGLDPGGIDREATGSAGLLASRFAVLELAAVAVGAVEDASDRLRIALGYEPLHTALDLERIGAAYQSDRLLRIDGAAVDAFAPLSGFFAAADGWVRTHANYPHHRRRLSAMLGIGDEATRAELASAIASRSALDLESEAAGVGALLVAVRSAAEWSSTPQASVGDGPLVRRHGGSAGSRIASWVRPTRRQPLRGLRVLDLTRVIAGPVSTRTLALLGADVLRVDPPQVPEIPWQHADSGQGKRTATLDASTPRGLATLQTLSEEADILVTGYRPHALEHLGLRGRDGLVTGSVDAWGTTGPWGDRRGFDSLVQAATGIALVEGADAAPGALPAQALDHSAGYLLAAAIVDDVARVVGGGEAGRSSVSLARVGAALQRLPRSEERPTPGLPGARCLVTHGAVTTARPALSAFDDHASPAAVLGSAEPQWPLRS</sequence>
<dbReference type="EMBL" id="RKHL01000001">
    <property type="protein sequence ID" value="ROR81880.1"/>
    <property type="molecule type" value="Genomic_DNA"/>
</dbReference>
<dbReference type="InterPro" id="IPR023606">
    <property type="entry name" value="CoA-Trfase_III_dom_1_sf"/>
</dbReference>
<dbReference type="SUPFAM" id="SSF89796">
    <property type="entry name" value="CoA-transferase family III (CaiB/BaiF)"/>
    <property type="match status" value="2"/>
</dbReference>
<comment type="caution">
    <text evidence="1">The sequence shown here is derived from an EMBL/GenBank/DDBJ whole genome shotgun (WGS) entry which is preliminary data.</text>
</comment>
<accession>A0A3N2C368</accession>
<dbReference type="AlphaFoldDB" id="A0A3N2C368"/>
<organism evidence="1 2">
    <name type="scientific">Plantibacter flavus</name>
    <dbReference type="NCBI Taxonomy" id="150123"/>
    <lineage>
        <taxon>Bacteria</taxon>
        <taxon>Bacillati</taxon>
        <taxon>Actinomycetota</taxon>
        <taxon>Actinomycetes</taxon>
        <taxon>Micrococcales</taxon>
        <taxon>Microbacteriaceae</taxon>
        <taxon>Plantibacter</taxon>
    </lineage>
</organism>
<gene>
    <name evidence="1" type="ORF">EDD42_1960</name>
</gene>
<evidence type="ECO:0000313" key="2">
    <source>
        <dbReference type="Proteomes" id="UP000266915"/>
    </source>
</evidence>
<dbReference type="Pfam" id="PF02515">
    <property type="entry name" value="CoA_transf_3"/>
    <property type="match status" value="1"/>
</dbReference>
<protein>
    <submittedName>
        <fullName evidence="1">CoA transferase family III</fullName>
    </submittedName>
</protein>
<reference evidence="1 2" key="1">
    <citation type="submission" date="2018-11" db="EMBL/GenBank/DDBJ databases">
        <title>Sequencing the genomes of 1000 actinobacteria strains.</title>
        <authorList>
            <person name="Klenk H.-P."/>
        </authorList>
    </citation>
    <scope>NUCLEOTIDE SEQUENCE [LARGE SCALE GENOMIC DNA]</scope>
    <source>
        <strain evidence="1 2">DSM 14012</strain>
    </source>
</reference>
<evidence type="ECO:0000313" key="1">
    <source>
        <dbReference type="EMBL" id="ROR81880.1"/>
    </source>
</evidence>
<proteinExistence type="predicted"/>
<dbReference type="Gene3D" id="3.40.50.10540">
    <property type="entry name" value="Crotonobetainyl-coa:carnitine coa-transferase, domain 1"/>
    <property type="match status" value="1"/>
</dbReference>
<dbReference type="PANTHER" id="PTHR48228:SF4">
    <property type="entry name" value="BLR3030 PROTEIN"/>
    <property type="match status" value="1"/>
</dbReference>
<dbReference type="RefSeq" id="WP_085510899.1">
    <property type="nucleotide sequence ID" value="NZ_FXAP01000001.1"/>
</dbReference>
<dbReference type="InterPro" id="IPR003673">
    <property type="entry name" value="CoA-Trfase_fam_III"/>
</dbReference>
<dbReference type="InterPro" id="IPR050509">
    <property type="entry name" value="CoA-transferase_III"/>
</dbReference>
<keyword evidence="1" id="KW-0808">Transferase</keyword>
<dbReference type="Proteomes" id="UP000266915">
    <property type="component" value="Unassembled WGS sequence"/>
</dbReference>
<dbReference type="GO" id="GO:0016740">
    <property type="term" value="F:transferase activity"/>
    <property type="evidence" value="ECO:0007669"/>
    <property type="project" value="UniProtKB-KW"/>
</dbReference>
<keyword evidence="2" id="KW-1185">Reference proteome</keyword>
<dbReference type="PANTHER" id="PTHR48228">
    <property type="entry name" value="SUCCINYL-COA--D-CITRAMALATE COA-TRANSFERASE"/>
    <property type="match status" value="1"/>
</dbReference>
<name>A0A3N2C368_9MICO</name>